<dbReference type="Proteomes" id="UP000814172">
    <property type="component" value="Unassembled WGS sequence"/>
</dbReference>
<sequence>MGMAAYAAVAAATAYSVYTTQQSGKQAQLNADAQSEQAQKDADVAASAAVVQADRIRRMARNQASEANASLAASGVETGAGTAININEEIIGNAEEDAALTIFNGQNQRARGYTDASNYTLAGNQARSAANSQSIGTVLNAGASAGMSWKASAAGKNGTVAGVGGSK</sequence>
<dbReference type="AlphaFoldDB" id="A0AAW5A1S5"/>
<accession>A0AAW5A1S5</accession>
<protein>
    <recommendedName>
        <fullName evidence="3">Phage protein</fullName>
    </recommendedName>
</protein>
<name>A0AAW5A1S5_9PSED</name>
<evidence type="ECO:0000313" key="2">
    <source>
        <dbReference type="Proteomes" id="UP000814172"/>
    </source>
</evidence>
<proteinExistence type="predicted"/>
<evidence type="ECO:0000313" key="1">
    <source>
        <dbReference type="EMBL" id="MCF5056025.1"/>
    </source>
</evidence>
<organism evidence="1 2">
    <name type="scientific">Pseudomonas proteolytica</name>
    <dbReference type="NCBI Taxonomy" id="219574"/>
    <lineage>
        <taxon>Bacteria</taxon>
        <taxon>Pseudomonadati</taxon>
        <taxon>Pseudomonadota</taxon>
        <taxon>Gammaproteobacteria</taxon>
        <taxon>Pseudomonadales</taxon>
        <taxon>Pseudomonadaceae</taxon>
        <taxon>Pseudomonas</taxon>
    </lineage>
</organism>
<gene>
    <name evidence="1" type="ORF">GIW75_03410</name>
</gene>
<dbReference type="EMBL" id="WKEW01000006">
    <property type="protein sequence ID" value="MCF5056025.1"/>
    <property type="molecule type" value="Genomic_DNA"/>
</dbReference>
<comment type="caution">
    <text evidence="1">The sequence shown here is derived from an EMBL/GenBank/DDBJ whole genome shotgun (WGS) entry which is preliminary data.</text>
</comment>
<keyword evidence="2" id="KW-1185">Reference proteome</keyword>
<reference evidence="1 2" key="1">
    <citation type="submission" date="2019-11" db="EMBL/GenBank/DDBJ databases">
        <title>Epiphytic Pseudomonas syringae from cherry orchards.</title>
        <authorList>
            <person name="Hulin M.T."/>
        </authorList>
    </citation>
    <scope>NUCLEOTIDE SEQUENCE [LARGE SCALE GENOMIC DNA]</scope>
    <source>
        <strain evidence="1 2">PA-6-9F</strain>
    </source>
</reference>
<evidence type="ECO:0008006" key="3">
    <source>
        <dbReference type="Google" id="ProtNLM"/>
    </source>
</evidence>